<gene>
    <name evidence="1" type="ORF">G1C97_1205</name>
</gene>
<dbReference type="Proteomes" id="UP000543419">
    <property type="component" value="Unassembled WGS sequence"/>
</dbReference>
<sequence>MSRGNATRRSRRSRVYTAVLGAITMLVLLALFAALMIMPVPIAWVDTVQAKNNALGQSVSTTQIESYCPAPMQLADTGTYGDSAFQATVGNLSTQERFAAFGSVYSATVSPIGAASATEPIITLKDGDPSDDADVKIGTQSDAQSDSLIDTHMLQAVQGTGTAGTVVSWADEGDLKGVSAASCTATALSRSFLLTGTGTGTTQQLVVVNPSAKATTVDIMAWGSERAGKMALSTQSTVSVPAKGETSVDLSAAAEKQNGLYVTVSSKETPIAAMVRTVSMDGLTSQGSDFAVPLAAESDTAAVPAIASGDAVTAYLFAHEQTKTTLSWVTNHGLVSAKNVEVEAGKVQIVDLGKAPNGALGVLSTAEDALSFSVRAVRSGENGQADFALGQASAPAAYSGLALADDVDADVTLVNVTNVKQTVTITAYDETGKKTDDRDITLDANSAWSDAVSDLSQHDTVAALRLEDKSGAVAWGVRLGRDGLGDGAVAGLAMVNASSLMPSTAYVWTRADDAIVR</sequence>
<reference evidence="1 2" key="1">
    <citation type="submission" date="2020-02" db="EMBL/GenBank/DDBJ databases">
        <title>Characterization of phylogenetic diversity of novel bifidobacterial species isolated in Czech ZOOs.</title>
        <authorList>
            <person name="Lugli G.A."/>
            <person name="Vera N.B."/>
            <person name="Ventura M."/>
        </authorList>
    </citation>
    <scope>NUCLEOTIDE SEQUENCE [LARGE SCALE GENOMIC DNA]</scope>
    <source>
        <strain evidence="1 2">DSM 109959</strain>
    </source>
</reference>
<dbReference type="EMBL" id="JAAIIG010000004">
    <property type="protein sequence ID" value="NMM98256.1"/>
    <property type="molecule type" value="Genomic_DNA"/>
</dbReference>
<proteinExistence type="predicted"/>
<dbReference type="InterPro" id="IPR043777">
    <property type="entry name" value="DUF5719"/>
</dbReference>
<keyword evidence="2" id="KW-1185">Reference proteome</keyword>
<evidence type="ECO:0000313" key="1">
    <source>
        <dbReference type="EMBL" id="NMM98256.1"/>
    </source>
</evidence>
<dbReference type="Pfam" id="PF18986">
    <property type="entry name" value="DUF5719"/>
    <property type="match status" value="1"/>
</dbReference>
<dbReference type="AlphaFoldDB" id="A0A7Y0EXJ8"/>
<accession>A0A7Y0EXJ8</accession>
<organism evidence="1 2">
    <name type="scientific">Bifidobacterium olomucense</name>
    <dbReference type="NCBI Taxonomy" id="2675324"/>
    <lineage>
        <taxon>Bacteria</taxon>
        <taxon>Bacillati</taxon>
        <taxon>Actinomycetota</taxon>
        <taxon>Actinomycetes</taxon>
        <taxon>Bifidobacteriales</taxon>
        <taxon>Bifidobacteriaceae</taxon>
        <taxon>Bifidobacterium</taxon>
    </lineage>
</organism>
<protein>
    <recommendedName>
        <fullName evidence="3">Organic solvents resistance ABC transporter permease</fullName>
    </recommendedName>
</protein>
<name>A0A7Y0EXJ8_9BIFI</name>
<evidence type="ECO:0008006" key="3">
    <source>
        <dbReference type="Google" id="ProtNLM"/>
    </source>
</evidence>
<comment type="caution">
    <text evidence="1">The sequence shown here is derived from an EMBL/GenBank/DDBJ whole genome shotgun (WGS) entry which is preliminary data.</text>
</comment>
<evidence type="ECO:0000313" key="2">
    <source>
        <dbReference type="Proteomes" id="UP000543419"/>
    </source>
</evidence>
<dbReference type="RefSeq" id="WP_169240997.1">
    <property type="nucleotide sequence ID" value="NZ_JAAIIG010000004.1"/>
</dbReference>